<evidence type="ECO:0000256" key="2">
    <source>
        <dbReference type="SAM" id="SignalP"/>
    </source>
</evidence>
<feature type="region of interest" description="Disordered" evidence="1">
    <location>
        <begin position="519"/>
        <end position="551"/>
    </location>
</feature>
<dbReference type="OrthoDB" id="7722975at2759"/>
<dbReference type="AlphaFoldDB" id="A0A066XDR0"/>
<sequence>MTKHRPSPAMLRPSSLIVAAALCLPLTSASQPGAASPVPAPMRDLTWGQVNFLHTTDTHGWLGGHLLEPQYSADWGDYVSFAEHMRRKADERGADLLVIDTGDRVEGNGLYDASSPKGLFTYDIFREQAVDVLCTGNHELYQADAAQREHDITVPNYRQNYIASNLDYIDPKTGDHVPQAQRYRKFKTKNQGLEIVALGFLFDFTGNANNTVVQPVEDTIKSEWFNKMLQEEQPDLFVVIGHVGLRMPEFKAIFTAIRKGNWFAPIAFFGGHAHVRDALKFDKDAFALASGRYGETIGWMSIDNIKRAKAASAAAVDEVSAEVAASTSFTRKYIDNNLLGLYHHTGLNETTFPTEHGKNVTKMIEKARKALDLDYKYGCAPRDLWVNRAPYPSNDSIFTWLETQVLPDVIHKKDRKDVPRLAIVNTGGLRFDIFKGAFTKDSTYIVSPFTSTFKYIPDVPYGVAKRVIELLNKGGKIFEATHDSRFMNIPEMMFPKDDMVMLKTEQEGEPRRLELRQETAQHPLSGDGDKSGKPDLIGGYTTKDDIGTDGDDTEHTPIQFYEVPNCVQAEVGFPKEGEPEKVDVVFIDFILQWVLIALKFSGGDYSEKDVLTWSDDTLTYKMGEWIKENWKGDC</sequence>
<dbReference type="InterPro" id="IPR036907">
    <property type="entry name" value="5'-Nucleotdase_C_sf"/>
</dbReference>
<dbReference type="EMBL" id="JMSE01001181">
    <property type="protein sequence ID" value="KDN63896.1"/>
    <property type="molecule type" value="Genomic_DNA"/>
</dbReference>
<feature type="domain" description="Calcineurin-like phosphoesterase" evidence="3">
    <location>
        <begin position="51"/>
        <end position="275"/>
    </location>
</feature>
<dbReference type="InterPro" id="IPR029052">
    <property type="entry name" value="Metallo-depent_PP-like"/>
</dbReference>
<dbReference type="PANTHER" id="PTHR11575:SF43">
    <property type="entry name" value="SER_THR PROTEIN PHOSPHATASE FAMILY (AFU_ORTHOLOGUE AFUA_3G04160)"/>
    <property type="match status" value="1"/>
</dbReference>
<evidence type="ECO:0000313" key="5">
    <source>
        <dbReference type="EMBL" id="KDN63896.1"/>
    </source>
</evidence>
<accession>A0A066XDR0</accession>
<dbReference type="PANTHER" id="PTHR11575">
    <property type="entry name" value="5'-NUCLEOTIDASE-RELATED"/>
    <property type="match status" value="1"/>
</dbReference>
<dbReference type="GO" id="GO:0005829">
    <property type="term" value="C:cytosol"/>
    <property type="evidence" value="ECO:0007669"/>
    <property type="project" value="TreeGrafter"/>
</dbReference>
<proteinExistence type="predicted"/>
<dbReference type="InterPro" id="IPR053828">
    <property type="entry name" value="Nucleosidase_C"/>
</dbReference>
<dbReference type="eggNOG" id="KOG4419">
    <property type="taxonomic scope" value="Eukaryota"/>
</dbReference>
<reference evidence="6" key="1">
    <citation type="journal article" date="2014" name="Genome Announc.">
        <title>Draft genome sequence of Colletotrichum sublineola, a destructive pathogen of cultivated sorghum.</title>
        <authorList>
            <person name="Baroncelli R."/>
            <person name="Sanz-Martin J.M."/>
            <person name="Rech G.E."/>
            <person name="Sukno S.A."/>
            <person name="Thon M.R."/>
        </authorList>
    </citation>
    <scope>NUCLEOTIDE SEQUENCE [LARGE SCALE GENOMIC DNA]</scope>
    <source>
        <strain evidence="6">TX430BB</strain>
    </source>
</reference>
<dbReference type="InterPro" id="IPR006179">
    <property type="entry name" value="5_nucleotidase/apyrase"/>
</dbReference>
<dbReference type="CDD" id="cd07407">
    <property type="entry name" value="MPP_YHR202W_N"/>
    <property type="match status" value="1"/>
</dbReference>
<gene>
    <name evidence="5" type="ORF">CSUB01_08777</name>
</gene>
<dbReference type="OMA" id="PISFYRV"/>
<keyword evidence="6" id="KW-1185">Reference proteome</keyword>
<dbReference type="InterPro" id="IPR014485">
    <property type="entry name" value="Pesterase_C1039"/>
</dbReference>
<dbReference type="FunFam" id="3.60.21.10:FF:000043">
    <property type="entry name" value="Ser/Thr protein phosphatase family"/>
    <property type="match status" value="1"/>
</dbReference>
<dbReference type="Pfam" id="PF00149">
    <property type="entry name" value="Metallophos"/>
    <property type="match status" value="1"/>
</dbReference>
<dbReference type="SUPFAM" id="SSF55816">
    <property type="entry name" value="5'-nucleotidase (syn. UDP-sugar hydrolase), C-terminal domain"/>
    <property type="match status" value="1"/>
</dbReference>
<dbReference type="InterPro" id="IPR041823">
    <property type="entry name" value="YHR202W_N"/>
</dbReference>
<dbReference type="Proteomes" id="UP000027238">
    <property type="component" value="Unassembled WGS sequence"/>
</dbReference>
<organism evidence="5 6">
    <name type="scientific">Colletotrichum sublineola</name>
    <name type="common">Sorghum anthracnose fungus</name>
    <dbReference type="NCBI Taxonomy" id="1173701"/>
    <lineage>
        <taxon>Eukaryota</taxon>
        <taxon>Fungi</taxon>
        <taxon>Dikarya</taxon>
        <taxon>Ascomycota</taxon>
        <taxon>Pezizomycotina</taxon>
        <taxon>Sordariomycetes</taxon>
        <taxon>Hypocreomycetidae</taxon>
        <taxon>Glomerellales</taxon>
        <taxon>Glomerellaceae</taxon>
        <taxon>Colletotrichum</taxon>
        <taxon>Colletotrichum graminicola species complex</taxon>
    </lineage>
</organism>
<feature type="chain" id="PRO_5001630189" evidence="2">
    <location>
        <begin position="30"/>
        <end position="634"/>
    </location>
</feature>
<evidence type="ECO:0000256" key="1">
    <source>
        <dbReference type="SAM" id="MobiDB-lite"/>
    </source>
</evidence>
<comment type="caution">
    <text evidence="5">The sequence shown here is derived from an EMBL/GenBank/DDBJ whole genome shotgun (WGS) entry which is preliminary data.</text>
</comment>
<evidence type="ECO:0000259" key="3">
    <source>
        <dbReference type="Pfam" id="PF00149"/>
    </source>
</evidence>
<dbReference type="Gene3D" id="3.90.780.10">
    <property type="entry name" value="5'-Nucleotidase, C-terminal domain"/>
    <property type="match status" value="2"/>
</dbReference>
<protein>
    <submittedName>
        <fullName evidence="5">Putative calcineurin-like phosphoesterase</fullName>
    </submittedName>
</protein>
<dbReference type="FunFam" id="3.90.780.10:FF:000009">
    <property type="entry name" value="Ser/Thr protein phosphatase family"/>
    <property type="match status" value="1"/>
</dbReference>
<dbReference type="FunFam" id="3.90.780.10:FF:000008">
    <property type="entry name" value="Ser/Thr protein phosphatase family"/>
    <property type="match status" value="1"/>
</dbReference>
<dbReference type="InterPro" id="IPR004843">
    <property type="entry name" value="Calcineurin-like_PHP"/>
</dbReference>
<keyword evidence="2" id="KW-0732">Signal</keyword>
<feature type="signal peptide" evidence="2">
    <location>
        <begin position="1"/>
        <end position="29"/>
    </location>
</feature>
<evidence type="ECO:0000259" key="4">
    <source>
        <dbReference type="Pfam" id="PF21953"/>
    </source>
</evidence>
<feature type="domain" description="Putative 5'-nucleotidase C-terminal" evidence="4">
    <location>
        <begin position="383"/>
        <end position="595"/>
    </location>
</feature>
<evidence type="ECO:0000313" key="6">
    <source>
        <dbReference type="Proteomes" id="UP000027238"/>
    </source>
</evidence>
<dbReference type="STRING" id="1173701.A0A066XDR0"/>
<dbReference type="Pfam" id="PF21953">
    <property type="entry name" value="NadN_nucleosid_C"/>
    <property type="match status" value="1"/>
</dbReference>
<dbReference type="Gene3D" id="3.60.21.10">
    <property type="match status" value="1"/>
</dbReference>
<dbReference type="GO" id="GO:0016787">
    <property type="term" value="F:hydrolase activity"/>
    <property type="evidence" value="ECO:0007669"/>
    <property type="project" value="InterPro"/>
</dbReference>
<name>A0A066XDR0_COLSU</name>
<dbReference type="SUPFAM" id="SSF56300">
    <property type="entry name" value="Metallo-dependent phosphatases"/>
    <property type="match status" value="1"/>
</dbReference>
<dbReference type="GO" id="GO:0005576">
    <property type="term" value="C:extracellular region"/>
    <property type="evidence" value="ECO:0007669"/>
    <property type="project" value="UniProtKB-ARBA"/>
</dbReference>
<dbReference type="GO" id="GO:0009166">
    <property type="term" value="P:nucleotide catabolic process"/>
    <property type="evidence" value="ECO:0007669"/>
    <property type="project" value="InterPro"/>
</dbReference>
<dbReference type="PIRSF" id="PIRSF017316">
    <property type="entry name" value="Pesterase_C1039"/>
    <property type="match status" value="1"/>
</dbReference>
<dbReference type="HOGENOM" id="CLU_019028_0_0_1"/>